<dbReference type="SMART" id="SM00160">
    <property type="entry name" value="RanBD"/>
    <property type="match status" value="1"/>
</dbReference>
<accession>A0AAD9T6Y2</accession>
<dbReference type="InterPro" id="IPR000156">
    <property type="entry name" value="Ran_bind_dom"/>
</dbReference>
<dbReference type="PANTHER" id="PTHR23138">
    <property type="entry name" value="RAN BINDING PROTEIN"/>
    <property type="match status" value="1"/>
</dbReference>
<feature type="compositionally biased region" description="Polar residues" evidence="3">
    <location>
        <begin position="194"/>
        <end position="205"/>
    </location>
</feature>
<evidence type="ECO:0000313" key="6">
    <source>
        <dbReference type="Proteomes" id="UP001285354"/>
    </source>
</evidence>
<dbReference type="EMBL" id="JAUBYV010000001">
    <property type="protein sequence ID" value="KAK2630505.1"/>
    <property type="molecule type" value="Genomic_DNA"/>
</dbReference>
<feature type="compositionally biased region" description="Low complexity" evidence="3">
    <location>
        <begin position="211"/>
        <end position="225"/>
    </location>
</feature>
<feature type="compositionally biased region" description="Basic and acidic residues" evidence="3">
    <location>
        <begin position="23"/>
        <end position="43"/>
    </location>
</feature>
<evidence type="ECO:0000256" key="2">
    <source>
        <dbReference type="ARBA" id="ARBA00023242"/>
    </source>
</evidence>
<dbReference type="InterPro" id="IPR045255">
    <property type="entry name" value="RanBP1-like"/>
</dbReference>
<protein>
    <recommendedName>
        <fullName evidence="4">RanBD1 domain-containing protein</fullName>
    </recommendedName>
</protein>
<feature type="compositionally biased region" description="Acidic residues" evidence="3">
    <location>
        <begin position="358"/>
        <end position="371"/>
    </location>
</feature>
<keyword evidence="6" id="KW-1185">Reference proteome</keyword>
<feature type="domain" description="RanBD1" evidence="4">
    <location>
        <begin position="383"/>
        <end position="546"/>
    </location>
</feature>
<feature type="compositionally biased region" description="Basic and acidic residues" evidence="3">
    <location>
        <begin position="379"/>
        <end position="389"/>
    </location>
</feature>
<evidence type="ECO:0000256" key="3">
    <source>
        <dbReference type="SAM" id="MobiDB-lite"/>
    </source>
</evidence>
<organism evidence="5 6">
    <name type="scientific">Diplocarpon rosae</name>
    <dbReference type="NCBI Taxonomy" id="946125"/>
    <lineage>
        <taxon>Eukaryota</taxon>
        <taxon>Fungi</taxon>
        <taxon>Dikarya</taxon>
        <taxon>Ascomycota</taxon>
        <taxon>Pezizomycotina</taxon>
        <taxon>Leotiomycetes</taxon>
        <taxon>Helotiales</taxon>
        <taxon>Drepanopezizaceae</taxon>
        <taxon>Diplocarpon</taxon>
    </lineage>
</organism>
<feature type="compositionally biased region" description="Polar residues" evidence="3">
    <location>
        <begin position="251"/>
        <end position="261"/>
    </location>
</feature>
<dbReference type="AlphaFoldDB" id="A0AAD9T6Y2"/>
<feature type="region of interest" description="Disordered" evidence="3">
    <location>
        <begin position="237"/>
        <end position="286"/>
    </location>
</feature>
<dbReference type="GO" id="GO:0005634">
    <property type="term" value="C:nucleus"/>
    <property type="evidence" value="ECO:0007669"/>
    <property type="project" value="UniProtKB-SubCell"/>
</dbReference>
<evidence type="ECO:0000256" key="1">
    <source>
        <dbReference type="ARBA" id="ARBA00004123"/>
    </source>
</evidence>
<dbReference type="Proteomes" id="UP001285354">
    <property type="component" value="Unassembled WGS sequence"/>
</dbReference>
<comment type="subcellular location">
    <subcellularLocation>
        <location evidence="1">Nucleus</location>
    </subcellularLocation>
</comment>
<name>A0AAD9T6Y2_9HELO</name>
<feature type="compositionally biased region" description="Basic and acidic residues" evidence="3">
    <location>
        <begin position="128"/>
        <end position="138"/>
    </location>
</feature>
<evidence type="ECO:0000259" key="4">
    <source>
        <dbReference type="PROSITE" id="PS50196"/>
    </source>
</evidence>
<sequence>MSPSAAEEGAFFTSPDLNNSTDHTSDATEPNHESPARTVRIAENEQPVQSATHKEDPATIAASEELKHTTISDKATVPRVPESAVQPAGGGEAVAEMATASPPELEPTEARYEKMKDRLSSPKKKRGRDQVEDAKELGDDNVDEAGSSADGSLVNGSRTTRSGPEKKRHRDTSEELPKAAEIATGEAPEMVPTDSKTGDQTTNATSREDSPSTPSSGPPKTSAAAFAGSGFASLAASTSSPFGSIGASKPSIFSSGVQPATSGFGALATAKPPSPTSMSTTSGFGLASGEKTATGFGFGSGVSAGFGGLASGSVFGSKLGNGFAGGPGTKLSSFAAPIGNENTTLLSTKPAKAFGAPESDEDAGSDADDSEGGAASDDESGHVPADDKKKSRPSRVADGEAGEATLLQLRAKLFAIESKEAGWKERGVGTLKINVPKSCVSYDDYGVPKPGSFDMSGLEDDDDAGSGGPRVARLIMRQENTHRVVLNTAIVRAMEFKDKPSNSTAQIIFTAFEGDKEPKPVNMLLKMSEANARIFRAELESVQRKL</sequence>
<proteinExistence type="predicted"/>
<gene>
    <name evidence="5" type="ORF">QTJ16_001325</name>
</gene>
<evidence type="ECO:0000313" key="5">
    <source>
        <dbReference type="EMBL" id="KAK2630505.1"/>
    </source>
</evidence>
<dbReference type="InterPro" id="IPR011993">
    <property type="entry name" value="PH-like_dom_sf"/>
</dbReference>
<dbReference type="PANTHER" id="PTHR23138:SF142">
    <property type="entry name" value="RAN-BINDING PROTEIN 3B-RELATED"/>
    <property type="match status" value="1"/>
</dbReference>
<comment type="caution">
    <text evidence="5">The sequence shown here is derived from an EMBL/GenBank/DDBJ whole genome shotgun (WGS) entry which is preliminary data.</text>
</comment>
<dbReference type="Pfam" id="PF00638">
    <property type="entry name" value="Ran_BP1"/>
    <property type="match status" value="2"/>
</dbReference>
<feature type="region of interest" description="Disordered" evidence="3">
    <location>
        <begin position="346"/>
        <end position="401"/>
    </location>
</feature>
<feature type="compositionally biased region" description="Basic and acidic residues" evidence="3">
    <location>
        <begin position="108"/>
        <end position="120"/>
    </location>
</feature>
<reference evidence="5" key="1">
    <citation type="submission" date="2023-06" db="EMBL/GenBank/DDBJ databases">
        <title>Draft genome of Marssonina rosae.</title>
        <authorList>
            <person name="Cheng Q."/>
        </authorList>
    </citation>
    <scope>NUCLEOTIDE SEQUENCE</scope>
    <source>
        <strain evidence="5">R4</strain>
    </source>
</reference>
<feature type="region of interest" description="Disordered" evidence="3">
    <location>
        <begin position="1"/>
        <end position="225"/>
    </location>
</feature>
<dbReference type="Gene3D" id="2.30.29.30">
    <property type="entry name" value="Pleckstrin-homology domain (PH domain)/Phosphotyrosine-binding domain (PTB)"/>
    <property type="match status" value="1"/>
</dbReference>
<dbReference type="SUPFAM" id="SSF50729">
    <property type="entry name" value="PH domain-like"/>
    <property type="match status" value="1"/>
</dbReference>
<keyword evidence="2" id="KW-0539">Nucleus</keyword>
<dbReference type="PROSITE" id="PS50196">
    <property type="entry name" value="RANBD1"/>
    <property type="match status" value="1"/>
</dbReference>